<sequence length="284" mass="33147">MIYREQLYAMNIHYRYYDLEYFFEKCQNMQFVNAELWLCPQHFYINSYWSESSDKLKKLMEKYGVKIACLCPEQNNPKPNNIAARSELLVHNTEMYFKKVISLAGEIGCRKVLVTPGWNYHDEEAETARARSVKMLRRLCDYAADLGIELALESIWNKSSEIANTREKIQVLKEAVNRNNLKLTIDLGALGAVGESVQEWFDLFGKDIIHCHFTDGNPTGHMPWGLGQRDMRSVLKSFDKNKYKGGFSMEYVDSRSFKEPEKWDDQTLKKFEECTERMGGYADD</sequence>
<dbReference type="AlphaFoldDB" id="A0A174HE96"/>
<feature type="domain" description="Xylose isomerase-like TIM barrel" evidence="1">
    <location>
        <begin position="35"/>
        <end position="267"/>
    </location>
</feature>
<dbReference type="InterPro" id="IPR050312">
    <property type="entry name" value="IolE/XylAMocC-like"/>
</dbReference>
<proteinExistence type="predicted"/>
<dbReference type="Pfam" id="PF01261">
    <property type="entry name" value="AP_endonuc_2"/>
    <property type="match status" value="1"/>
</dbReference>
<dbReference type="SUPFAM" id="SSF51658">
    <property type="entry name" value="Xylose isomerase-like"/>
    <property type="match status" value="1"/>
</dbReference>
<organism evidence="2 3">
    <name type="scientific">Faecalicatena contorta</name>
    <dbReference type="NCBI Taxonomy" id="39482"/>
    <lineage>
        <taxon>Bacteria</taxon>
        <taxon>Bacillati</taxon>
        <taxon>Bacillota</taxon>
        <taxon>Clostridia</taxon>
        <taxon>Lachnospirales</taxon>
        <taxon>Lachnospiraceae</taxon>
        <taxon>Faecalicatena</taxon>
    </lineage>
</organism>
<dbReference type="InterPro" id="IPR036237">
    <property type="entry name" value="Xyl_isomerase-like_sf"/>
</dbReference>
<dbReference type="Gene3D" id="3.20.20.150">
    <property type="entry name" value="Divalent-metal-dependent TIM barrel enzymes"/>
    <property type="match status" value="1"/>
</dbReference>
<dbReference type="EC" id="5.3.99.-" evidence="2"/>
<evidence type="ECO:0000313" key="3">
    <source>
        <dbReference type="Proteomes" id="UP000095544"/>
    </source>
</evidence>
<keyword evidence="2" id="KW-0413">Isomerase</keyword>
<dbReference type="GO" id="GO:0016853">
    <property type="term" value="F:isomerase activity"/>
    <property type="evidence" value="ECO:0007669"/>
    <property type="project" value="UniProtKB-KW"/>
</dbReference>
<reference evidence="2 3" key="1">
    <citation type="submission" date="2015-09" db="EMBL/GenBank/DDBJ databases">
        <authorList>
            <consortium name="Pathogen Informatics"/>
        </authorList>
    </citation>
    <scope>NUCLEOTIDE SEQUENCE [LARGE SCALE GENOMIC DNA]</scope>
    <source>
        <strain evidence="2 3">2789STDY5834876</strain>
    </source>
</reference>
<protein>
    <submittedName>
        <fullName evidence="2">Inosose isomerase</fullName>
        <ecNumber evidence="2">5.3.99.-</ecNumber>
    </submittedName>
</protein>
<dbReference type="OrthoDB" id="9814946at2"/>
<evidence type="ECO:0000259" key="1">
    <source>
        <dbReference type="Pfam" id="PF01261"/>
    </source>
</evidence>
<name>A0A174HE96_9FIRM</name>
<dbReference type="RefSeq" id="WP_129879030.1">
    <property type="nucleotide sequence ID" value="NZ_CABKUE010000005.1"/>
</dbReference>
<dbReference type="EMBL" id="CYZU01000030">
    <property type="protein sequence ID" value="CUO71460.1"/>
    <property type="molecule type" value="Genomic_DNA"/>
</dbReference>
<dbReference type="STRING" id="39482.ERS852491_03055"/>
<gene>
    <name evidence="2" type="primary">iolI</name>
    <name evidence="2" type="ORF">ERS852491_03055</name>
</gene>
<dbReference type="InterPro" id="IPR013022">
    <property type="entry name" value="Xyl_isomerase-like_TIM-brl"/>
</dbReference>
<dbReference type="Proteomes" id="UP000095544">
    <property type="component" value="Unassembled WGS sequence"/>
</dbReference>
<accession>A0A174HE96</accession>
<evidence type="ECO:0000313" key="2">
    <source>
        <dbReference type="EMBL" id="CUO71460.1"/>
    </source>
</evidence>
<dbReference type="PANTHER" id="PTHR12110">
    <property type="entry name" value="HYDROXYPYRUVATE ISOMERASE"/>
    <property type="match status" value="1"/>
</dbReference>
<dbReference type="PANTHER" id="PTHR12110:SF21">
    <property type="entry name" value="XYLOSE ISOMERASE-LIKE TIM BARREL DOMAIN-CONTAINING PROTEIN"/>
    <property type="match status" value="1"/>
</dbReference>